<evidence type="ECO:0000256" key="1">
    <source>
        <dbReference type="SAM" id="MobiDB-lite"/>
    </source>
</evidence>
<keyword evidence="2" id="KW-0472">Membrane</keyword>
<keyword evidence="4" id="KW-1185">Reference proteome</keyword>
<dbReference type="EMBL" id="KV454292">
    <property type="protein sequence ID" value="ODQ74556.1"/>
    <property type="molecule type" value="Genomic_DNA"/>
</dbReference>
<proteinExistence type="predicted"/>
<keyword evidence="2" id="KW-1133">Transmembrane helix</keyword>
<dbReference type="OrthoDB" id="5420214at2759"/>
<evidence type="ECO:0000313" key="3">
    <source>
        <dbReference type="EMBL" id="ODQ74556.1"/>
    </source>
</evidence>
<feature type="compositionally biased region" description="Basic and acidic residues" evidence="1">
    <location>
        <begin position="74"/>
        <end position="86"/>
    </location>
</feature>
<keyword evidence="2" id="KW-0812">Transmembrane</keyword>
<dbReference type="AlphaFoldDB" id="A0A1E3QA67"/>
<feature type="region of interest" description="Disordered" evidence="1">
    <location>
        <begin position="73"/>
        <end position="108"/>
    </location>
</feature>
<sequence length="221" mass="24949">MYLTLKYAVLYIFSQSALRSIHQRVTVDLERQTEKPTVAVDSKKTVLTGLLRRLAIQHLQNIRVQIVTDDDSVDRDFESDSDRDRPLSLSRLSQSTSSALSGATDDDQVCLRPPEPAYHGPSIAPLRTLPLLTIPQNQHQPRAPFEFEFSLSRLLIIHILAPLVSIGLVFAGCAAALACFYSICLGEPINENDTAYLWRTWARWVFWPVQQAHIKIVPVKE</sequence>
<feature type="compositionally biased region" description="Low complexity" evidence="1">
    <location>
        <begin position="87"/>
        <end position="101"/>
    </location>
</feature>
<feature type="transmembrane region" description="Helical" evidence="2">
    <location>
        <begin position="155"/>
        <end position="183"/>
    </location>
</feature>
<organism evidence="3 4">
    <name type="scientific">Lipomyces starkeyi NRRL Y-11557</name>
    <dbReference type="NCBI Taxonomy" id="675824"/>
    <lineage>
        <taxon>Eukaryota</taxon>
        <taxon>Fungi</taxon>
        <taxon>Dikarya</taxon>
        <taxon>Ascomycota</taxon>
        <taxon>Saccharomycotina</taxon>
        <taxon>Lipomycetes</taxon>
        <taxon>Lipomycetales</taxon>
        <taxon>Lipomycetaceae</taxon>
        <taxon>Lipomyces</taxon>
    </lineage>
</organism>
<reference evidence="3 4" key="1">
    <citation type="journal article" date="2016" name="Proc. Natl. Acad. Sci. U.S.A.">
        <title>Comparative genomics of biotechnologically important yeasts.</title>
        <authorList>
            <person name="Riley R."/>
            <person name="Haridas S."/>
            <person name="Wolfe K.H."/>
            <person name="Lopes M.R."/>
            <person name="Hittinger C.T."/>
            <person name="Goeker M."/>
            <person name="Salamov A.A."/>
            <person name="Wisecaver J.H."/>
            <person name="Long T.M."/>
            <person name="Calvey C.H."/>
            <person name="Aerts A.L."/>
            <person name="Barry K.W."/>
            <person name="Choi C."/>
            <person name="Clum A."/>
            <person name="Coughlan A.Y."/>
            <person name="Deshpande S."/>
            <person name="Douglass A.P."/>
            <person name="Hanson S.J."/>
            <person name="Klenk H.-P."/>
            <person name="LaButti K.M."/>
            <person name="Lapidus A."/>
            <person name="Lindquist E.A."/>
            <person name="Lipzen A.M."/>
            <person name="Meier-Kolthoff J.P."/>
            <person name="Ohm R.A."/>
            <person name="Otillar R.P."/>
            <person name="Pangilinan J.L."/>
            <person name="Peng Y."/>
            <person name="Rokas A."/>
            <person name="Rosa C.A."/>
            <person name="Scheuner C."/>
            <person name="Sibirny A.A."/>
            <person name="Slot J.C."/>
            <person name="Stielow J.B."/>
            <person name="Sun H."/>
            <person name="Kurtzman C.P."/>
            <person name="Blackwell M."/>
            <person name="Grigoriev I.V."/>
            <person name="Jeffries T.W."/>
        </authorList>
    </citation>
    <scope>NUCLEOTIDE SEQUENCE [LARGE SCALE GENOMIC DNA]</scope>
    <source>
        <strain evidence="3 4">NRRL Y-11557</strain>
    </source>
</reference>
<accession>A0A1E3QA67</accession>
<evidence type="ECO:0000256" key="2">
    <source>
        <dbReference type="SAM" id="Phobius"/>
    </source>
</evidence>
<dbReference type="Proteomes" id="UP000094385">
    <property type="component" value="Unassembled WGS sequence"/>
</dbReference>
<evidence type="ECO:0000313" key="4">
    <source>
        <dbReference type="Proteomes" id="UP000094385"/>
    </source>
</evidence>
<name>A0A1E3QA67_LIPST</name>
<protein>
    <submittedName>
        <fullName evidence="3">Uncharacterized protein</fullName>
    </submittedName>
</protein>
<gene>
    <name evidence="3" type="ORF">LIPSTDRAFT_70222</name>
</gene>